<name>A0AA88GET8_NAELO</name>
<organism evidence="18 19">
    <name type="scientific">Naegleria lovaniensis</name>
    <name type="common">Amoeba</name>
    <dbReference type="NCBI Taxonomy" id="51637"/>
    <lineage>
        <taxon>Eukaryota</taxon>
        <taxon>Discoba</taxon>
        <taxon>Heterolobosea</taxon>
        <taxon>Tetramitia</taxon>
        <taxon>Eutetramitia</taxon>
        <taxon>Vahlkampfiidae</taxon>
        <taxon>Naegleria</taxon>
    </lineage>
</organism>
<comment type="subcellular location">
    <subcellularLocation>
        <location evidence="1">Cell membrane</location>
        <topology evidence="1">Single-pass type I membrane protein</topology>
    </subcellularLocation>
</comment>
<keyword evidence="5" id="KW-0812">Transmembrane</keyword>
<dbReference type="EMBL" id="PYSW02000069">
    <property type="protein sequence ID" value="KAG2372721.1"/>
    <property type="molecule type" value="Genomic_DNA"/>
</dbReference>
<keyword evidence="14" id="KW-0675">Receptor</keyword>
<protein>
    <recommendedName>
        <fullName evidence="2">receptor protein-tyrosine kinase</fullName>
        <ecNumber evidence="2">2.7.10.1</ecNumber>
    </recommendedName>
</protein>
<dbReference type="GO" id="GO:0004714">
    <property type="term" value="F:transmembrane receptor protein tyrosine kinase activity"/>
    <property type="evidence" value="ECO:0007669"/>
    <property type="project" value="UniProtKB-EC"/>
</dbReference>
<comment type="caution">
    <text evidence="18">The sequence shown here is derived from an EMBL/GenBank/DDBJ whole genome shotgun (WGS) entry which is preliminary data.</text>
</comment>
<keyword evidence="7" id="KW-0547">Nucleotide-binding</keyword>
<dbReference type="Gene3D" id="3.30.710.10">
    <property type="entry name" value="Potassium Channel Kv1.1, Chain A"/>
    <property type="match status" value="1"/>
</dbReference>
<keyword evidence="6" id="KW-0732">Signal</keyword>
<evidence type="ECO:0000256" key="12">
    <source>
        <dbReference type="ARBA" id="ARBA00023137"/>
    </source>
</evidence>
<dbReference type="InterPro" id="IPR051481">
    <property type="entry name" value="BTB-POZ/Galectin-3-binding"/>
</dbReference>
<evidence type="ECO:0000256" key="4">
    <source>
        <dbReference type="ARBA" id="ARBA00022679"/>
    </source>
</evidence>
<evidence type="ECO:0000256" key="5">
    <source>
        <dbReference type="ARBA" id="ARBA00022692"/>
    </source>
</evidence>
<keyword evidence="3" id="KW-1003">Cell membrane</keyword>
<evidence type="ECO:0000313" key="19">
    <source>
        <dbReference type="Proteomes" id="UP000816034"/>
    </source>
</evidence>
<evidence type="ECO:0000256" key="7">
    <source>
        <dbReference type="ARBA" id="ARBA00022741"/>
    </source>
</evidence>
<dbReference type="PANTHER" id="PTHR24410">
    <property type="entry name" value="HL07962P-RELATED"/>
    <property type="match status" value="1"/>
</dbReference>
<dbReference type="Pfam" id="PF07707">
    <property type="entry name" value="BACK"/>
    <property type="match status" value="1"/>
</dbReference>
<evidence type="ECO:0000256" key="8">
    <source>
        <dbReference type="ARBA" id="ARBA00022777"/>
    </source>
</evidence>
<dbReference type="GeneID" id="68106075"/>
<dbReference type="InterPro" id="IPR011705">
    <property type="entry name" value="BACK"/>
</dbReference>
<dbReference type="SMART" id="SM00875">
    <property type="entry name" value="BACK"/>
    <property type="match status" value="1"/>
</dbReference>
<keyword evidence="9" id="KW-0067">ATP-binding</keyword>
<dbReference type="InterPro" id="IPR055163">
    <property type="entry name" value="ALK/LTK-like_GRD"/>
</dbReference>
<evidence type="ECO:0000256" key="16">
    <source>
        <dbReference type="SAM" id="MobiDB-lite"/>
    </source>
</evidence>
<dbReference type="GO" id="GO:0005524">
    <property type="term" value="F:ATP binding"/>
    <property type="evidence" value="ECO:0007669"/>
    <property type="project" value="UniProtKB-KW"/>
</dbReference>
<dbReference type="InterPro" id="IPR011333">
    <property type="entry name" value="SKP1/BTB/POZ_sf"/>
</dbReference>
<keyword evidence="19" id="KW-1185">Reference proteome</keyword>
<keyword evidence="12" id="KW-0829">Tyrosine-protein kinase</keyword>
<dbReference type="Pfam" id="PF00651">
    <property type="entry name" value="BTB"/>
    <property type="match status" value="1"/>
</dbReference>
<dbReference type="Pfam" id="PF12810">
    <property type="entry name" value="ALK_LTK_GRD"/>
    <property type="match status" value="1"/>
</dbReference>
<evidence type="ECO:0000256" key="15">
    <source>
        <dbReference type="ARBA" id="ARBA00023180"/>
    </source>
</evidence>
<dbReference type="Proteomes" id="UP000816034">
    <property type="component" value="Unassembled WGS sequence"/>
</dbReference>
<keyword evidence="13" id="KW-1015">Disulfide bond</keyword>
<keyword evidence="8" id="KW-0418">Kinase</keyword>
<feature type="domain" description="BTB" evidence="17">
    <location>
        <begin position="80"/>
        <end position="147"/>
    </location>
</feature>
<dbReference type="SMART" id="SM00225">
    <property type="entry name" value="BTB"/>
    <property type="match status" value="1"/>
</dbReference>
<dbReference type="AlphaFoldDB" id="A0AA88GET8"/>
<evidence type="ECO:0000256" key="14">
    <source>
        <dbReference type="ARBA" id="ARBA00023170"/>
    </source>
</evidence>
<feature type="region of interest" description="Disordered" evidence="16">
    <location>
        <begin position="1"/>
        <end position="43"/>
    </location>
</feature>
<dbReference type="InterPro" id="IPR000210">
    <property type="entry name" value="BTB/POZ_dom"/>
</dbReference>
<evidence type="ECO:0000256" key="2">
    <source>
        <dbReference type="ARBA" id="ARBA00011902"/>
    </source>
</evidence>
<dbReference type="EC" id="2.7.10.1" evidence="2"/>
<keyword evidence="4" id="KW-0808">Transferase</keyword>
<keyword evidence="15" id="KW-0325">Glycoprotein</keyword>
<reference evidence="18 19" key="1">
    <citation type="journal article" date="2018" name="BMC Genomics">
        <title>The genome of Naegleria lovaniensis, the basis for a comparative approach to unravel pathogenicity factors of the human pathogenic amoeba N. fowleri.</title>
        <authorList>
            <person name="Liechti N."/>
            <person name="Schurch N."/>
            <person name="Bruggmann R."/>
            <person name="Wittwer M."/>
        </authorList>
    </citation>
    <scope>NUCLEOTIDE SEQUENCE [LARGE SCALE GENOMIC DNA]</scope>
    <source>
        <strain evidence="18 19">ATCC 30569</strain>
    </source>
</reference>
<dbReference type="GO" id="GO:0005886">
    <property type="term" value="C:plasma membrane"/>
    <property type="evidence" value="ECO:0007669"/>
    <property type="project" value="UniProtKB-SubCell"/>
</dbReference>
<accession>A0AA88GET8</accession>
<evidence type="ECO:0000256" key="6">
    <source>
        <dbReference type="ARBA" id="ARBA00022729"/>
    </source>
</evidence>
<evidence type="ECO:0000313" key="18">
    <source>
        <dbReference type="EMBL" id="KAG2372721.1"/>
    </source>
</evidence>
<evidence type="ECO:0000256" key="9">
    <source>
        <dbReference type="ARBA" id="ARBA00022840"/>
    </source>
</evidence>
<dbReference type="Gene3D" id="1.25.40.420">
    <property type="match status" value="1"/>
</dbReference>
<feature type="compositionally biased region" description="Polar residues" evidence="16">
    <location>
        <begin position="33"/>
        <end position="43"/>
    </location>
</feature>
<evidence type="ECO:0000256" key="3">
    <source>
        <dbReference type="ARBA" id="ARBA00022475"/>
    </source>
</evidence>
<proteinExistence type="predicted"/>
<evidence type="ECO:0000256" key="11">
    <source>
        <dbReference type="ARBA" id="ARBA00023136"/>
    </source>
</evidence>
<dbReference type="RefSeq" id="XP_044541896.1">
    <property type="nucleotide sequence ID" value="XM_044689519.1"/>
</dbReference>
<feature type="compositionally biased region" description="Low complexity" evidence="16">
    <location>
        <begin position="18"/>
        <end position="32"/>
    </location>
</feature>
<keyword evidence="11" id="KW-0472">Membrane</keyword>
<gene>
    <name evidence="18" type="ORF">C9374_013622</name>
</gene>
<evidence type="ECO:0000259" key="17">
    <source>
        <dbReference type="PROSITE" id="PS50097"/>
    </source>
</evidence>
<dbReference type="CDD" id="cd14733">
    <property type="entry name" value="BACK"/>
    <property type="match status" value="1"/>
</dbReference>
<keyword evidence="10" id="KW-1133">Transmembrane helix</keyword>
<dbReference type="PANTHER" id="PTHR24410:SF23">
    <property type="entry name" value="BTB DOMAIN-CONTAINING PROTEIN-RELATED"/>
    <property type="match status" value="1"/>
</dbReference>
<evidence type="ECO:0000256" key="13">
    <source>
        <dbReference type="ARBA" id="ARBA00023157"/>
    </source>
</evidence>
<dbReference type="SUPFAM" id="SSF54695">
    <property type="entry name" value="POZ domain"/>
    <property type="match status" value="1"/>
</dbReference>
<sequence length="488" mass="54272">MDILDPLSPFDEYVPAGNTTTPPSSSSNTQPQGDQTPITPQTPSVNFTELIGLQDTHSEIENPEAAQQKLASLYNQEEFSDIVFTIGRKRFYAIKALVVGWSPVFKSMLCGDFMEAGLKEVPLDDVDPVAFEMFLRVIYSGKSGLYPVHNFVDLEALHESSLSEHVFSLIDACERYCDLDEIEQIRRNVVAKICGEFDDVVQRPDFVNMTPEYLLRFLKSDLIVIPEDILFNALMKWVDHNRDERSKYIEEFLSLIRFPLMDPRTLTEMEYHPLLVDKQKTLQPTIFEAMKFQLHAESIPEERRKHFSFLERELPYEEEATPKFYKKVFTLTSLGCTGSTIPTTFEGHYPKELCKVLTLKNGFQNWKVHSSGKYKIVAVGASGGENSYSTTTKGGKGAMVSGVFKLKKGQNISIIVGQKGEDAKGGTGGGAAGGGGGTFVVDADLQQPLIIAAGGNGANWSGVPNYHFAGVTFLYLVHSGYVSVFLLH</sequence>
<evidence type="ECO:0000256" key="10">
    <source>
        <dbReference type="ARBA" id="ARBA00022989"/>
    </source>
</evidence>
<dbReference type="PROSITE" id="PS50097">
    <property type="entry name" value="BTB"/>
    <property type="match status" value="1"/>
</dbReference>
<evidence type="ECO:0000256" key="1">
    <source>
        <dbReference type="ARBA" id="ARBA00004251"/>
    </source>
</evidence>